<dbReference type="InterPro" id="IPR016431">
    <property type="entry name" value="Pyrv-formate_lyase-activ_prd"/>
</dbReference>
<dbReference type="Proteomes" id="UP000268469">
    <property type="component" value="Unassembled WGS sequence"/>
</dbReference>
<dbReference type="InterPro" id="IPR058240">
    <property type="entry name" value="rSAM_sf"/>
</dbReference>
<keyword evidence="4 6" id="KW-0408">Iron</keyword>
<dbReference type="Gene3D" id="3.20.20.70">
    <property type="entry name" value="Aldolase class I"/>
    <property type="match status" value="1"/>
</dbReference>
<dbReference type="PANTHER" id="PTHR30352:SF22">
    <property type="entry name" value="PYRUVATE FORMATE-LYASE ACTIVATING ENZYME HOMOLOG"/>
    <property type="match status" value="1"/>
</dbReference>
<dbReference type="PANTHER" id="PTHR30352">
    <property type="entry name" value="PYRUVATE FORMATE-LYASE-ACTIVATING ENZYME"/>
    <property type="match status" value="1"/>
</dbReference>
<dbReference type="InterPro" id="IPR007197">
    <property type="entry name" value="rSAM"/>
</dbReference>
<comment type="cofactor">
    <cofactor evidence="6">
        <name>[4Fe-4S] cluster</name>
        <dbReference type="ChEBI" id="CHEBI:49883"/>
    </cofactor>
    <text evidence="6">Binds 1 [4Fe-4S] cluster. The cluster is coordinated with 3 cysteines and an exchangeable S-adenosyl-L-methionine.</text>
</comment>
<feature type="domain" description="Radical SAM core" evidence="7">
    <location>
        <begin position="120"/>
        <end position="349"/>
    </location>
</feature>
<dbReference type="PROSITE" id="PS51918">
    <property type="entry name" value="RADICAL_SAM"/>
    <property type="match status" value="1"/>
</dbReference>
<organism evidence="8 9">
    <name type="scientific">candidate division WOR-3 bacterium</name>
    <dbReference type="NCBI Taxonomy" id="2052148"/>
    <lineage>
        <taxon>Bacteria</taxon>
        <taxon>Bacteria division WOR-3</taxon>
    </lineage>
</organism>
<dbReference type="EMBL" id="QNBE01000029">
    <property type="protein sequence ID" value="RKX70721.1"/>
    <property type="molecule type" value="Genomic_DNA"/>
</dbReference>
<dbReference type="CDD" id="cd01335">
    <property type="entry name" value="Radical_SAM"/>
    <property type="match status" value="1"/>
</dbReference>
<feature type="binding site" evidence="6">
    <location>
        <position position="135"/>
    </location>
    <ligand>
        <name>[4Fe-4S] cluster</name>
        <dbReference type="ChEBI" id="CHEBI:49883"/>
        <note>4Fe-4S-S-AdoMet</note>
    </ligand>
</feature>
<comment type="caution">
    <text evidence="8">The sequence shown here is derived from an EMBL/GenBank/DDBJ whole genome shotgun (WGS) entry which is preliminary data.</text>
</comment>
<keyword evidence="2 6" id="KW-0949">S-adenosyl-L-methionine</keyword>
<dbReference type="InterPro" id="IPR034457">
    <property type="entry name" value="Organic_radical-activating"/>
</dbReference>
<feature type="binding site" evidence="6">
    <location>
        <position position="139"/>
    </location>
    <ligand>
        <name>[4Fe-4S] cluster</name>
        <dbReference type="ChEBI" id="CHEBI:49883"/>
        <note>4Fe-4S-S-AdoMet</note>
    </ligand>
</feature>
<gene>
    <name evidence="8" type="ORF">DRP53_03980</name>
</gene>
<evidence type="ECO:0000313" key="9">
    <source>
        <dbReference type="Proteomes" id="UP000268469"/>
    </source>
</evidence>
<protein>
    <submittedName>
        <fullName evidence="8">Radical SAM protein</fullName>
    </submittedName>
</protein>
<keyword evidence="3 6" id="KW-0479">Metal-binding</keyword>
<evidence type="ECO:0000256" key="1">
    <source>
        <dbReference type="ARBA" id="ARBA00022485"/>
    </source>
</evidence>
<dbReference type="AlphaFoldDB" id="A0A660SL19"/>
<keyword evidence="5 6" id="KW-0411">Iron-sulfur</keyword>
<evidence type="ECO:0000256" key="2">
    <source>
        <dbReference type="ARBA" id="ARBA00022691"/>
    </source>
</evidence>
<dbReference type="GO" id="GO:0003824">
    <property type="term" value="F:catalytic activity"/>
    <property type="evidence" value="ECO:0007669"/>
    <property type="project" value="InterPro"/>
</dbReference>
<evidence type="ECO:0000256" key="6">
    <source>
        <dbReference type="PIRSR" id="PIRSR004869-50"/>
    </source>
</evidence>
<proteinExistence type="predicted"/>
<dbReference type="Pfam" id="PF04055">
    <property type="entry name" value="Radical_SAM"/>
    <property type="match status" value="1"/>
</dbReference>
<evidence type="ECO:0000313" key="8">
    <source>
        <dbReference type="EMBL" id="RKX70721.1"/>
    </source>
</evidence>
<dbReference type="GO" id="GO:0051539">
    <property type="term" value="F:4 iron, 4 sulfur cluster binding"/>
    <property type="evidence" value="ECO:0007669"/>
    <property type="project" value="UniProtKB-KW"/>
</dbReference>
<dbReference type="SFLD" id="SFLDS00029">
    <property type="entry name" value="Radical_SAM"/>
    <property type="match status" value="1"/>
</dbReference>
<sequence>MICPGCGRERVYSKLIGFCASCIRNRFEELKPKIEQIHRETRREFNLPESIPSGKTICRQCVNQCGDQGHRYCRVREDGPGRDWAYLSYYHDPLPTNCVASFVCPAGTGSGYPRFSPVNHPEYGYKNLAIFYQGCTFNCLFCQNWHFKTMRRRVTTEEIIRAIDPLTNCVCFFGGDPTPFLQQTIEIARRAKGLNRDFLRICWETNGSMHPKLAAKIFDLALESGGCVKIDLKAYSPEIHYTLCGSSNRNTIENIRLLGKRFHLRPNPPPLIVSTLLVPGYLDERELESIAKLLSSIDLMIPWSLLGFYPQFKLDDLPRTSHSHAQIALDIAKKYHLQNVNIGNVHLLSNAY</sequence>
<dbReference type="SUPFAM" id="SSF102114">
    <property type="entry name" value="Radical SAM enzymes"/>
    <property type="match status" value="1"/>
</dbReference>
<keyword evidence="1" id="KW-0004">4Fe-4S</keyword>
<evidence type="ECO:0000256" key="4">
    <source>
        <dbReference type="ARBA" id="ARBA00023004"/>
    </source>
</evidence>
<feature type="binding site" evidence="6">
    <location>
        <position position="142"/>
    </location>
    <ligand>
        <name>[4Fe-4S] cluster</name>
        <dbReference type="ChEBI" id="CHEBI:49883"/>
        <note>4Fe-4S-S-AdoMet</note>
    </ligand>
</feature>
<dbReference type="PIRSF" id="PIRSF004869">
    <property type="entry name" value="PflX_prd"/>
    <property type="match status" value="1"/>
</dbReference>
<evidence type="ECO:0000259" key="7">
    <source>
        <dbReference type="PROSITE" id="PS51918"/>
    </source>
</evidence>
<accession>A0A660SL19</accession>
<evidence type="ECO:0000256" key="3">
    <source>
        <dbReference type="ARBA" id="ARBA00022723"/>
    </source>
</evidence>
<dbReference type="GO" id="GO:0046872">
    <property type="term" value="F:metal ion binding"/>
    <property type="evidence" value="ECO:0007669"/>
    <property type="project" value="UniProtKB-KW"/>
</dbReference>
<reference evidence="8 9" key="1">
    <citation type="submission" date="2018-06" db="EMBL/GenBank/DDBJ databases">
        <title>Extensive metabolic versatility and redundancy in microbially diverse, dynamic hydrothermal sediments.</title>
        <authorList>
            <person name="Dombrowski N."/>
            <person name="Teske A."/>
            <person name="Baker B.J."/>
        </authorList>
    </citation>
    <scope>NUCLEOTIDE SEQUENCE [LARGE SCALE GENOMIC DNA]</scope>
    <source>
        <strain evidence="8">B36_G15</strain>
    </source>
</reference>
<name>A0A660SL19_UNCW3</name>
<evidence type="ECO:0000256" key="5">
    <source>
        <dbReference type="ARBA" id="ARBA00023014"/>
    </source>
</evidence>
<dbReference type="InterPro" id="IPR013785">
    <property type="entry name" value="Aldolase_TIM"/>
</dbReference>